<feature type="chain" id="PRO_5020283030" description="WG repeat protein" evidence="1">
    <location>
        <begin position="19"/>
        <end position="170"/>
    </location>
</feature>
<dbReference type="AlphaFoldDB" id="A0A4R8IGC3"/>
<sequence length="170" mass="18514">MKKIILTFSLGLVSFCNAQVAIGKSNVNGDSTILDFKDSDNWFGIILPAVQQASETLTPANNGTFLFDKTDQKVKMYENNKWVMLSHAKGNGTPIVNNATAEVGTGAIIGASTTSAKGVLVLESDNKAAILPKIFRPDINVRSPYPGMICYDTFNKMIAVFDGSVWNFWK</sequence>
<evidence type="ECO:0000256" key="1">
    <source>
        <dbReference type="SAM" id="SignalP"/>
    </source>
</evidence>
<proteinExistence type="predicted"/>
<dbReference type="Proteomes" id="UP000295313">
    <property type="component" value="Unassembled WGS sequence"/>
</dbReference>
<evidence type="ECO:0008006" key="4">
    <source>
        <dbReference type="Google" id="ProtNLM"/>
    </source>
</evidence>
<feature type="signal peptide" evidence="1">
    <location>
        <begin position="1"/>
        <end position="18"/>
    </location>
</feature>
<evidence type="ECO:0000313" key="2">
    <source>
        <dbReference type="EMBL" id="TDX84830.1"/>
    </source>
</evidence>
<dbReference type="EMBL" id="SOEO01000002">
    <property type="protein sequence ID" value="TDX84830.1"/>
    <property type="molecule type" value="Genomic_DNA"/>
</dbReference>
<comment type="caution">
    <text evidence="2">The sequence shown here is derived from an EMBL/GenBank/DDBJ whole genome shotgun (WGS) entry which is preliminary data.</text>
</comment>
<accession>A0A4R8IGC3</accession>
<gene>
    <name evidence="2" type="ORF">B0I22_2468</name>
</gene>
<keyword evidence="3" id="KW-1185">Reference proteome</keyword>
<reference evidence="2 3" key="1">
    <citation type="submission" date="2019-03" db="EMBL/GenBank/DDBJ databases">
        <title>Genomic Encyclopedia of Type Strains, Phase III (KMG-III): the genomes of soil and plant-associated and newly described type strains.</title>
        <authorList>
            <person name="Whitman W."/>
        </authorList>
    </citation>
    <scope>NUCLEOTIDE SEQUENCE [LARGE SCALE GENOMIC DNA]</scope>
    <source>
        <strain evidence="2 3">CGMCC 1.12802</strain>
    </source>
</reference>
<organism evidence="2 3">
    <name type="scientific">Epilithonimonas xixisoli</name>
    <dbReference type="NCBI Taxonomy" id="1476462"/>
    <lineage>
        <taxon>Bacteria</taxon>
        <taxon>Pseudomonadati</taxon>
        <taxon>Bacteroidota</taxon>
        <taxon>Flavobacteriia</taxon>
        <taxon>Flavobacteriales</taxon>
        <taxon>Weeksellaceae</taxon>
        <taxon>Chryseobacterium group</taxon>
        <taxon>Epilithonimonas</taxon>
    </lineage>
</organism>
<dbReference type="OrthoDB" id="705292at2"/>
<name>A0A4R8IGC3_9FLAO</name>
<dbReference type="RefSeq" id="WP_133944981.1">
    <property type="nucleotide sequence ID" value="NZ_SOEO01000002.1"/>
</dbReference>
<evidence type="ECO:0000313" key="3">
    <source>
        <dbReference type="Proteomes" id="UP000295313"/>
    </source>
</evidence>
<keyword evidence="1" id="KW-0732">Signal</keyword>
<protein>
    <recommendedName>
        <fullName evidence="4">WG repeat protein</fullName>
    </recommendedName>
</protein>